<feature type="non-terminal residue" evidence="1">
    <location>
        <position position="1"/>
    </location>
</feature>
<comment type="caution">
    <text evidence="1">The sequence shown here is derived from an EMBL/GenBank/DDBJ whole genome shotgun (WGS) entry which is preliminary data.</text>
</comment>
<protein>
    <submittedName>
        <fullName evidence="1">Uncharacterized protein</fullName>
    </submittedName>
</protein>
<gene>
    <name evidence="1" type="ORF">CCMP2556_LOCUS25956</name>
</gene>
<name>A0ABP0MLQ2_9DINO</name>
<sequence>EGFEYRDAFIAHVDAVHGGFQRYRNACWFLESLCPHVVTAQEVRHYVSNYATFLRLGAMDWERSLVEAVSQPEACLEHVLRRRCACVFCARSFWMEDLKDVFLQGDQCFMQNPDAVWELIGELKAPAVNMGTKNKPKLVLLHKRRVSEAAVCGEALVGICSDCDAAFSGKKPSLCRFALANDMWLGRIDPLLFGFGANCGHQSGLALQEAQDQQEGQVAVRRIAQFQLDKALFVDQANCLRDTNPVYAEGVTEINRDLLTEWVDQQVPQPILDCVLTVPVGEGGPGVMRQEGPANATKQRTTPDEDPVLFAMESEVSDFNSKRLDLSNRIVVLLQKLEELEAAGARSVALEMEALVEDEGSQWVDQAGRKRILELCNEIHESCEKVSHAGMRTKLEEELRDIVEGRSRWLLKSETNSNGEPSLAEVDVTTASGVGAEVDVTMASRERSGQVDRSGPGHLVVARGKKPLSLLDWKIWTMSRPRLWRYGDAANLYPDREVPLATREWAACLLLREELEYSLSDDVHESPVQNRFSGDWMALHMIATVSRLTDQHAATYNFLKNGGMVFAKTLRGLSAEKLAQAARVSKDAGASLQQLHTTPGIPREVKDALHAMNERRIQRRCAYMETFGPPMIFVTPNVADIQHPLLLIVQGEQIDLGAVSADMASTLPKYQDMLRRVAQDPVGQVVQFEMLMRLFLQHVLNVRPETLDCRRNSVRAACREWCSDGVLSQLTEILRTKQHELRQRLKEFMQLAVTSFESISHASVQAAPRCVGSDILDAPVKITEVARDLFRGDGGSDKELLEQFKEKTPEQEEYLL</sequence>
<dbReference type="Proteomes" id="UP001642484">
    <property type="component" value="Unassembled WGS sequence"/>
</dbReference>
<dbReference type="EMBL" id="CAXAMN010017768">
    <property type="protein sequence ID" value="CAK9051050.1"/>
    <property type="molecule type" value="Genomic_DNA"/>
</dbReference>
<keyword evidence="2" id="KW-1185">Reference proteome</keyword>
<organism evidence="1 2">
    <name type="scientific">Durusdinium trenchii</name>
    <dbReference type="NCBI Taxonomy" id="1381693"/>
    <lineage>
        <taxon>Eukaryota</taxon>
        <taxon>Sar</taxon>
        <taxon>Alveolata</taxon>
        <taxon>Dinophyceae</taxon>
        <taxon>Suessiales</taxon>
        <taxon>Symbiodiniaceae</taxon>
        <taxon>Durusdinium</taxon>
    </lineage>
</organism>
<reference evidence="1 2" key="1">
    <citation type="submission" date="2024-02" db="EMBL/GenBank/DDBJ databases">
        <authorList>
            <person name="Chen Y."/>
            <person name="Shah S."/>
            <person name="Dougan E. K."/>
            <person name="Thang M."/>
            <person name="Chan C."/>
        </authorList>
    </citation>
    <scope>NUCLEOTIDE SEQUENCE [LARGE SCALE GENOMIC DNA]</scope>
</reference>
<evidence type="ECO:0000313" key="2">
    <source>
        <dbReference type="Proteomes" id="UP001642484"/>
    </source>
</evidence>
<accession>A0ABP0MLQ2</accession>
<evidence type="ECO:0000313" key="1">
    <source>
        <dbReference type="EMBL" id="CAK9051050.1"/>
    </source>
</evidence>
<proteinExistence type="predicted"/>